<dbReference type="PIRSF" id="PIRSF000294">
    <property type="entry name" value="Cytochrome-c_peroxidase"/>
    <property type="match status" value="1"/>
</dbReference>
<evidence type="ECO:0000313" key="11">
    <source>
        <dbReference type="EMBL" id="PPK94846.1"/>
    </source>
</evidence>
<dbReference type="AlphaFoldDB" id="A0A2S6IKZ8"/>
<dbReference type="Proteomes" id="UP000239002">
    <property type="component" value="Unassembled WGS sequence"/>
</dbReference>
<evidence type="ECO:0000256" key="3">
    <source>
        <dbReference type="ARBA" id="ARBA00022723"/>
    </source>
</evidence>
<evidence type="ECO:0000259" key="10">
    <source>
        <dbReference type="PROSITE" id="PS51007"/>
    </source>
</evidence>
<feature type="binding site" description="covalent" evidence="8">
    <location>
        <position position="83"/>
    </location>
    <ligand>
        <name>heme c</name>
        <dbReference type="ChEBI" id="CHEBI:61717"/>
        <label>1</label>
    </ligand>
</feature>
<feature type="binding site" description="axial binding residue" evidence="9">
    <location>
        <position position="228"/>
    </location>
    <ligand>
        <name>heme c</name>
        <dbReference type="ChEBI" id="CHEBI:61717"/>
        <label>2</label>
    </ligand>
    <ligandPart>
        <name>Fe</name>
        <dbReference type="ChEBI" id="CHEBI:18248"/>
    </ligandPart>
</feature>
<keyword evidence="2 8" id="KW-0349">Heme</keyword>
<comment type="caution">
    <text evidence="11">The sequence shown here is derived from an EMBL/GenBank/DDBJ whole genome shotgun (WGS) entry which is preliminary data.</text>
</comment>
<dbReference type="GO" id="GO:0046872">
    <property type="term" value="F:metal ion binding"/>
    <property type="evidence" value="ECO:0007669"/>
    <property type="project" value="UniProtKB-KW"/>
</dbReference>
<feature type="domain" description="Cytochrome c" evidence="10">
    <location>
        <begin position="211"/>
        <end position="338"/>
    </location>
</feature>
<keyword evidence="3 9" id="KW-0479">Metal-binding</keyword>
<dbReference type="Pfam" id="PF03150">
    <property type="entry name" value="CCP_MauG"/>
    <property type="match status" value="1"/>
</dbReference>
<dbReference type="PANTHER" id="PTHR30600">
    <property type="entry name" value="CYTOCHROME C PEROXIDASE-RELATED"/>
    <property type="match status" value="1"/>
</dbReference>
<dbReference type="PROSITE" id="PS51257">
    <property type="entry name" value="PROKAR_LIPOPROTEIN"/>
    <property type="match status" value="1"/>
</dbReference>
<accession>A0A2S6IKZ8</accession>
<dbReference type="InterPro" id="IPR036909">
    <property type="entry name" value="Cyt_c-like_dom_sf"/>
</dbReference>
<keyword evidence="4" id="KW-0732">Signal</keyword>
<evidence type="ECO:0000256" key="8">
    <source>
        <dbReference type="PIRSR" id="PIRSR000294-1"/>
    </source>
</evidence>
<proteinExistence type="predicted"/>
<comment type="subcellular location">
    <subcellularLocation>
        <location evidence="1">Periplasm</location>
    </subcellularLocation>
</comment>
<dbReference type="InterPro" id="IPR009056">
    <property type="entry name" value="Cyt_c-like_dom"/>
</dbReference>
<dbReference type="EMBL" id="PTJE01000003">
    <property type="protein sequence ID" value="PPK94846.1"/>
    <property type="molecule type" value="Genomic_DNA"/>
</dbReference>
<evidence type="ECO:0000256" key="2">
    <source>
        <dbReference type="ARBA" id="ARBA00022617"/>
    </source>
</evidence>
<feature type="binding site" description="axial binding residue" evidence="9">
    <location>
        <position position="84"/>
    </location>
    <ligand>
        <name>heme c</name>
        <dbReference type="ChEBI" id="CHEBI:61717"/>
        <label>1</label>
    </ligand>
    <ligandPart>
        <name>Fe</name>
        <dbReference type="ChEBI" id="CHEBI:18248"/>
    </ligandPart>
</feature>
<keyword evidence="6" id="KW-0560">Oxidoreductase</keyword>
<name>A0A2S6IKZ8_9FLAO</name>
<feature type="binding site" description="covalent" evidence="8">
    <location>
        <position position="224"/>
    </location>
    <ligand>
        <name>heme c</name>
        <dbReference type="ChEBI" id="CHEBI:61717"/>
        <label>2</label>
    </ligand>
</feature>
<evidence type="ECO:0000256" key="9">
    <source>
        <dbReference type="PIRSR" id="PIRSR000294-2"/>
    </source>
</evidence>
<evidence type="ECO:0000256" key="6">
    <source>
        <dbReference type="ARBA" id="ARBA00023002"/>
    </source>
</evidence>
<keyword evidence="7 9" id="KW-0408">Iron</keyword>
<comment type="PTM">
    <text evidence="8">Binds 2 heme groups per subunit.</text>
</comment>
<evidence type="ECO:0000313" key="12">
    <source>
        <dbReference type="Proteomes" id="UP000239002"/>
    </source>
</evidence>
<evidence type="ECO:0000256" key="4">
    <source>
        <dbReference type="ARBA" id="ARBA00022729"/>
    </source>
</evidence>
<dbReference type="GO" id="GO:0009055">
    <property type="term" value="F:electron transfer activity"/>
    <property type="evidence" value="ECO:0007669"/>
    <property type="project" value="InterPro"/>
</dbReference>
<organism evidence="11 12">
    <name type="scientific">Nonlabens xylanidelens</name>
    <dbReference type="NCBI Taxonomy" id="191564"/>
    <lineage>
        <taxon>Bacteria</taxon>
        <taxon>Pseudomonadati</taxon>
        <taxon>Bacteroidota</taxon>
        <taxon>Flavobacteriia</taxon>
        <taxon>Flavobacteriales</taxon>
        <taxon>Flavobacteriaceae</taxon>
        <taxon>Nonlabens</taxon>
    </lineage>
</organism>
<sequence>MILSDMKKYILFALGILMISCTENDIEKGYEPILVNFEKPSNFPDLVYNLDANPLTEDGIALGKALFYEGDLSSNGAIACAFCHEQASAFTHHGHTLSHGVNGNIGFRNAQPIQNLGFQEAFTWDGAASHLDLQPIIPITSELEMNETLSNVIGKLQADEGYRNMFSKAFEDGEITSSHLLQALSQFMVTMVSSNSKYDKVERNEGAVYTTIEADGLASFNQKCTSCHAGSLQTDQSYRNNGLAVNPRLNDLGRYNLLEIPEDLYKFKVPSLRNVAVTFPYMHDGRLSDLESVLDHYASGMVDTGTIDPSLVKADGSLGIDLTAYEKESIIAFLETLTDQEFLNDDRFAEF</sequence>
<keyword evidence="12" id="KW-1185">Reference proteome</keyword>
<evidence type="ECO:0000256" key="5">
    <source>
        <dbReference type="ARBA" id="ARBA00022764"/>
    </source>
</evidence>
<dbReference type="InterPro" id="IPR026259">
    <property type="entry name" value="MauG/Cytc_peroxidase"/>
</dbReference>
<keyword evidence="5" id="KW-0574">Periplasm</keyword>
<keyword evidence="11" id="KW-0575">Peroxidase</keyword>
<gene>
    <name evidence="11" type="ORF">LY01_01599</name>
</gene>
<evidence type="ECO:0000256" key="1">
    <source>
        <dbReference type="ARBA" id="ARBA00004418"/>
    </source>
</evidence>
<dbReference type="GO" id="GO:0020037">
    <property type="term" value="F:heme binding"/>
    <property type="evidence" value="ECO:0007669"/>
    <property type="project" value="InterPro"/>
</dbReference>
<dbReference type="GO" id="GO:0004130">
    <property type="term" value="F:cytochrome-c peroxidase activity"/>
    <property type="evidence" value="ECO:0007669"/>
    <property type="project" value="TreeGrafter"/>
</dbReference>
<dbReference type="PROSITE" id="PS51007">
    <property type="entry name" value="CYTC"/>
    <property type="match status" value="1"/>
</dbReference>
<dbReference type="InterPro" id="IPR051395">
    <property type="entry name" value="Cytochrome_c_Peroxidase/MauG"/>
</dbReference>
<reference evidence="11 12" key="1">
    <citation type="submission" date="2018-02" db="EMBL/GenBank/DDBJ databases">
        <title>Genomic Encyclopedia of Archaeal and Bacterial Type Strains, Phase II (KMG-II): from individual species to whole genera.</title>
        <authorList>
            <person name="Goeker M."/>
        </authorList>
    </citation>
    <scope>NUCLEOTIDE SEQUENCE [LARGE SCALE GENOMIC DNA]</scope>
    <source>
        <strain evidence="11 12">DSM 16809</strain>
    </source>
</reference>
<dbReference type="InterPro" id="IPR004852">
    <property type="entry name" value="Di-haem_cyt_c_peroxidsae"/>
</dbReference>
<feature type="binding site" description="covalent" evidence="8">
    <location>
        <position position="80"/>
    </location>
    <ligand>
        <name>heme c</name>
        <dbReference type="ChEBI" id="CHEBI:61717"/>
        <label>1</label>
    </ligand>
</feature>
<dbReference type="SUPFAM" id="SSF46626">
    <property type="entry name" value="Cytochrome c"/>
    <property type="match status" value="2"/>
</dbReference>
<evidence type="ECO:0000256" key="7">
    <source>
        <dbReference type="ARBA" id="ARBA00023004"/>
    </source>
</evidence>
<comment type="cofactor">
    <cofactor evidence="8">
        <name>heme</name>
        <dbReference type="ChEBI" id="CHEBI:30413"/>
    </cofactor>
    <text evidence="8">Binds 2 heme groups.</text>
</comment>
<dbReference type="Gene3D" id="1.10.760.10">
    <property type="entry name" value="Cytochrome c-like domain"/>
    <property type="match status" value="2"/>
</dbReference>
<protein>
    <submittedName>
        <fullName evidence="11">Cytochrome c peroxidase</fullName>
    </submittedName>
</protein>
<feature type="binding site" description="covalent" evidence="8">
    <location>
        <position position="227"/>
    </location>
    <ligand>
        <name>heme c</name>
        <dbReference type="ChEBI" id="CHEBI:61717"/>
        <label>2</label>
    </ligand>
</feature>
<dbReference type="GO" id="GO:0042597">
    <property type="term" value="C:periplasmic space"/>
    <property type="evidence" value="ECO:0007669"/>
    <property type="project" value="UniProtKB-SubCell"/>
</dbReference>